<dbReference type="InterPro" id="IPR050250">
    <property type="entry name" value="Macrolide_Exporter_MacB"/>
</dbReference>
<dbReference type="EMBL" id="VXMH01000032">
    <property type="protein sequence ID" value="MYC94736.1"/>
    <property type="molecule type" value="Genomic_DNA"/>
</dbReference>
<proteinExistence type="inferred from homology"/>
<dbReference type="InterPro" id="IPR025857">
    <property type="entry name" value="MacB_PCD"/>
</dbReference>
<evidence type="ECO:0000256" key="7">
    <source>
        <dbReference type="SAM" id="Phobius"/>
    </source>
</evidence>
<accession>A0A6B1D574</accession>
<dbReference type="GO" id="GO:0005886">
    <property type="term" value="C:plasma membrane"/>
    <property type="evidence" value="ECO:0007669"/>
    <property type="project" value="UniProtKB-SubCell"/>
</dbReference>
<feature type="transmembrane region" description="Helical" evidence="7">
    <location>
        <begin position="711"/>
        <end position="731"/>
    </location>
</feature>
<comment type="similarity">
    <text evidence="6">Belongs to the ABC-4 integral membrane protein family.</text>
</comment>
<reference evidence="10" key="1">
    <citation type="submission" date="2019-09" db="EMBL/GenBank/DDBJ databases">
        <title>Characterisation of the sponge microbiome using genome-centric metagenomics.</title>
        <authorList>
            <person name="Engelberts J.P."/>
            <person name="Robbins S.J."/>
            <person name="De Goeij J.M."/>
            <person name="Aranda M."/>
            <person name="Bell S.C."/>
            <person name="Webster N.S."/>
        </authorList>
    </citation>
    <scope>NUCLEOTIDE SEQUENCE</scope>
    <source>
        <strain evidence="10">SB0661_bin_32</strain>
    </source>
</reference>
<dbReference type="PANTHER" id="PTHR30572:SF4">
    <property type="entry name" value="ABC TRANSPORTER PERMEASE YTRF"/>
    <property type="match status" value="1"/>
</dbReference>
<protein>
    <submittedName>
        <fullName evidence="10">ABC transporter permease</fullName>
    </submittedName>
</protein>
<keyword evidence="4 7" id="KW-1133">Transmembrane helix</keyword>
<evidence type="ECO:0000256" key="4">
    <source>
        <dbReference type="ARBA" id="ARBA00022989"/>
    </source>
</evidence>
<feature type="transmembrane region" description="Helical" evidence="7">
    <location>
        <begin position="327"/>
        <end position="349"/>
    </location>
</feature>
<evidence type="ECO:0000256" key="1">
    <source>
        <dbReference type="ARBA" id="ARBA00004651"/>
    </source>
</evidence>
<organism evidence="10">
    <name type="scientific">Caldilineaceae bacterium SB0661_bin_32</name>
    <dbReference type="NCBI Taxonomy" id="2605255"/>
    <lineage>
        <taxon>Bacteria</taxon>
        <taxon>Bacillati</taxon>
        <taxon>Chloroflexota</taxon>
        <taxon>Caldilineae</taxon>
        <taxon>Caldilineales</taxon>
        <taxon>Caldilineaceae</taxon>
    </lineage>
</organism>
<keyword evidence="3 7" id="KW-0812">Transmembrane</keyword>
<dbReference type="AlphaFoldDB" id="A0A6B1D574"/>
<feature type="domain" description="ABC3 transporter permease C-terminal" evidence="8">
    <location>
        <begin position="240"/>
        <end position="354"/>
    </location>
</feature>
<evidence type="ECO:0000256" key="6">
    <source>
        <dbReference type="ARBA" id="ARBA00038076"/>
    </source>
</evidence>
<feature type="transmembrane region" description="Helical" evidence="7">
    <location>
        <begin position="669"/>
        <end position="691"/>
    </location>
</feature>
<dbReference type="Pfam" id="PF02687">
    <property type="entry name" value="FtsX"/>
    <property type="match status" value="2"/>
</dbReference>
<comment type="caution">
    <text evidence="10">The sequence shown here is derived from an EMBL/GenBank/DDBJ whole genome shotgun (WGS) entry which is preliminary data.</text>
</comment>
<sequence length="745" mass="79528">MILKNLTRRSVRSGLTLLGIAIGVAAVVALGSIAEGISSNFALVVGGSSNDLLITQAEAMDPAFSSIDETVGERLLAVPGVERVEPGVYTWVTTPGLPFFLLFGYEIGSTAMDHYRIVEGKPVSGPGQMVIGRRATESIDISVGENLRIYGTPFRVVGIYETGQGIEESGGVVTLEDAQTAAQFERKVSLYEIGLRRGDDTEATIERIESLDLELKVSKTSERESNQQYEQMMQGFAWGIAAIAIFIGGLGMMNSMVMSVLERTREIGTLRALGWSRWRVLWIILGESMALSAAGGVVGVLMGIGLAKLAGAVPGMGVLLQGAFTPAIIIQGLVTALVLGLVGGVYPAWRAAGLRPVEALSYEGGTASDFKAGMLSRIGSQSFRNLWRRRNRTLLAAAGIGIGVGTLVMLGGLTTGMIGQMNNLAGTGSPGNITVMQRDVPDLSLSSVDESVMRQVQGMPQVESVSPMVLGFVITPELPLFFIFGLEPNSAAMDHYKIMEGRRVQRPSEIIIGSNAADSYDLELGDTMTLYNTRYRVVGIFETGVAWEEGGGILALRESQRILNRPRNVSFLFVDVKDPAMALPVQDAINQRFPKVRASISSEFAQSTDDIASMQGIAGAIGMLALIVGGIVVANTMLMSIYERTREIGTLRALGWPGKRILSQIVQESLLLCLLSALLGSIGAVILLTGLSSIPFAGGAMLRPAWEPGTFVVSVSLAIVLGLIGGFYPAWRASKLQPVEALRYE</sequence>
<comment type="subcellular location">
    <subcellularLocation>
        <location evidence="1">Cell membrane</location>
        <topology evidence="1">Multi-pass membrane protein</topology>
    </subcellularLocation>
</comment>
<dbReference type="GO" id="GO:0022857">
    <property type="term" value="F:transmembrane transporter activity"/>
    <property type="evidence" value="ECO:0007669"/>
    <property type="project" value="TreeGrafter"/>
</dbReference>
<keyword evidence="2" id="KW-1003">Cell membrane</keyword>
<evidence type="ECO:0000256" key="5">
    <source>
        <dbReference type="ARBA" id="ARBA00023136"/>
    </source>
</evidence>
<evidence type="ECO:0000259" key="9">
    <source>
        <dbReference type="Pfam" id="PF12704"/>
    </source>
</evidence>
<evidence type="ECO:0000256" key="3">
    <source>
        <dbReference type="ARBA" id="ARBA00022692"/>
    </source>
</evidence>
<feature type="transmembrane region" description="Helical" evidence="7">
    <location>
        <begin position="281"/>
        <end position="307"/>
    </location>
</feature>
<evidence type="ECO:0000256" key="2">
    <source>
        <dbReference type="ARBA" id="ARBA00022475"/>
    </source>
</evidence>
<dbReference type="Pfam" id="PF12704">
    <property type="entry name" value="MacB_PCD"/>
    <property type="match status" value="2"/>
</dbReference>
<feature type="domain" description="ABC3 transporter permease C-terminal" evidence="8">
    <location>
        <begin position="621"/>
        <end position="738"/>
    </location>
</feature>
<feature type="domain" description="MacB-like periplasmic core" evidence="9">
    <location>
        <begin position="393"/>
        <end position="591"/>
    </location>
</feature>
<evidence type="ECO:0000259" key="8">
    <source>
        <dbReference type="Pfam" id="PF02687"/>
    </source>
</evidence>
<feature type="transmembrane region" description="Helical" evidence="7">
    <location>
        <begin position="617"/>
        <end position="642"/>
    </location>
</feature>
<keyword evidence="5 7" id="KW-0472">Membrane</keyword>
<gene>
    <name evidence="10" type="ORF">F4X14_07170</name>
</gene>
<feature type="domain" description="MacB-like periplasmic core" evidence="9">
    <location>
        <begin position="13"/>
        <end position="210"/>
    </location>
</feature>
<dbReference type="InterPro" id="IPR003838">
    <property type="entry name" value="ABC3_permease_C"/>
</dbReference>
<dbReference type="PANTHER" id="PTHR30572">
    <property type="entry name" value="MEMBRANE COMPONENT OF TRANSPORTER-RELATED"/>
    <property type="match status" value="1"/>
</dbReference>
<feature type="transmembrane region" description="Helical" evidence="7">
    <location>
        <begin position="236"/>
        <end position="261"/>
    </location>
</feature>
<feature type="transmembrane region" description="Helical" evidence="7">
    <location>
        <begin position="394"/>
        <end position="413"/>
    </location>
</feature>
<evidence type="ECO:0000313" key="10">
    <source>
        <dbReference type="EMBL" id="MYC94736.1"/>
    </source>
</evidence>
<name>A0A6B1D574_9CHLR</name>